<evidence type="ECO:0000256" key="1">
    <source>
        <dbReference type="SAM" id="Coils"/>
    </source>
</evidence>
<dbReference type="AlphaFoldDB" id="A0A8K0RDR0"/>
<feature type="compositionally biased region" description="Polar residues" evidence="2">
    <location>
        <begin position="168"/>
        <end position="188"/>
    </location>
</feature>
<dbReference type="OrthoDB" id="5328813at2759"/>
<feature type="region of interest" description="Disordered" evidence="2">
    <location>
        <begin position="1"/>
        <end position="90"/>
    </location>
</feature>
<feature type="coiled-coil region" evidence="1">
    <location>
        <begin position="113"/>
        <end position="140"/>
    </location>
</feature>
<feature type="region of interest" description="Disordered" evidence="2">
    <location>
        <begin position="155"/>
        <end position="193"/>
    </location>
</feature>
<organism evidence="3 4">
    <name type="scientific">Paraphoma chrysanthemicola</name>
    <dbReference type="NCBI Taxonomy" id="798071"/>
    <lineage>
        <taxon>Eukaryota</taxon>
        <taxon>Fungi</taxon>
        <taxon>Dikarya</taxon>
        <taxon>Ascomycota</taxon>
        <taxon>Pezizomycotina</taxon>
        <taxon>Dothideomycetes</taxon>
        <taxon>Pleosporomycetidae</taxon>
        <taxon>Pleosporales</taxon>
        <taxon>Pleosporineae</taxon>
        <taxon>Phaeosphaeriaceae</taxon>
        <taxon>Paraphoma</taxon>
    </lineage>
</organism>
<sequence length="486" mass="53418">MTGERKSSGKTSRSFVSPPIGVKRGGRLLSKTAKPTSGTISSPPKAAVAATSARRDEAPRRRHALNDILRRKSGDGPAVTKDTPIPLHDVGLHNDLQQSAEASGVDVRMADRVAELERALAFAKEEQALLREQLVNLKGNVHSDQLADGEIREQVAEKQGQHHEEEGATTSSAEQSQEDLSIPSSRGPPNQHDDIIEQNYALRFQLAQLQDQLVLQSIEHRNSLDRASSHGDVEWNHLRSRLHASEKESQERLQQLLSLKSSISSLTRSDSQATDRELVESFTQLANRIREWALVSHALMQILDEPIVLGLSASGPLAAAKVFAESIQDTGVEYTEWRRATIRAIDHSKAAELVHEEKNKALQNIAGEITDLLGTLTSVTISPNTQSTLLGILSTAADLQRTLAQQKARYQVLFFRSIDGADPAFDKHRMDSINDLDDDMDDDAKVAGNEFLFCVFPCLQKFGDERGENLDVSNILLKARVCCGVG</sequence>
<proteinExistence type="predicted"/>
<name>A0A8K0RDR0_9PLEO</name>
<dbReference type="Proteomes" id="UP000813461">
    <property type="component" value="Unassembled WGS sequence"/>
</dbReference>
<keyword evidence="4" id="KW-1185">Reference proteome</keyword>
<evidence type="ECO:0000313" key="3">
    <source>
        <dbReference type="EMBL" id="KAH7090458.1"/>
    </source>
</evidence>
<protein>
    <submittedName>
        <fullName evidence="3">Uncharacterized protein</fullName>
    </submittedName>
</protein>
<dbReference type="EMBL" id="JAGMVJ010000005">
    <property type="protein sequence ID" value="KAH7090458.1"/>
    <property type="molecule type" value="Genomic_DNA"/>
</dbReference>
<feature type="compositionally biased region" description="Basic and acidic residues" evidence="2">
    <location>
        <begin position="53"/>
        <end position="74"/>
    </location>
</feature>
<gene>
    <name evidence="3" type="ORF">FB567DRAFT_558690</name>
</gene>
<evidence type="ECO:0000256" key="2">
    <source>
        <dbReference type="SAM" id="MobiDB-lite"/>
    </source>
</evidence>
<reference evidence="3" key="1">
    <citation type="journal article" date="2021" name="Nat. Commun.">
        <title>Genetic determinants of endophytism in the Arabidopsis root mycobiome.</title>
        <authorList>
            <person name="Mesny F."/>
            <person name="Miyauchi S."/>
            <person name="Thiergart T."/>
            <person name="Pickel B."/>
            <person name="Atanasova L."/>
            <person name="Karlsson M."/>
            <person name="Huettel B."/>
            <person name="Barry K.W."/>
            <person name="Haridas S."/>
            <person name="Chen C."/>
            <person name="Bauer D."/>
            <person name="Andreopoulos W."/>
            <person name="Pangilinan J."/>
            <person name="LaButti K."/>
            <person name="Riley R."/>
            <person name="Lipzen A."/>
            <person name="Clum A."/>
            <person name="Drula E."/>
            <person name="Henrissat B."/>
            <person name="Kohler A."/>
            <person name="Grigoriev I.V."/>
            <person name="Martin F.M."/>
            <person name="Hacquard S."/>
        </authorList>
    </citation>
    <scope>NUCLEOTIDE SEQUENCE</scope>
    <source>
        <strain evidence="3">MPI-SDFR-AT-0120</strain>
    </source>
</reference>
<feature type="compositionally biased region" description="Polar residues" evidence="2">
    <location>
        <begin position="33"/>
        <end position="42"/>
    </location>
</feature>
<feature type="compositionally biased region" description="Basic and acidic residues" evidence="2">
    <location>
        <begin position="155"/>
        <end position="166"/>
    </location>
</feature>
<comment type="caution">
    <text evidence="3">The sequence shown here is derived from an EMBL/GenBank/DDBJ whole genome shotgun (WGS) entry which is preliminary data.</text>
</comment>
<evidence type="ECO:0000313" key="4">
    <source>
        <dbReference type="Proteomes" id="UP000813461"/>
    </source>
</evidence>
<keyword evidence="1" id="KW-0175">Coiled coil</keyword>
<accession>A0A8K0RDR0</accession>